<name>A0A975M5L1_9MICC</name>
<dbReference type="KEGG" id="ajg:KKR91_01410"/>
<protein>
    <submittedName>
        <fullName evidence="1">Uncharacterized protein</fullName>
    </submittedName>
</protein>
<accession>A0A975M5L1</accession>
<reference evidence="1 2" key="1">
    <citation type="submission" date="2021-05" db="EMBL/GenBank/DDBJ databases">
        <title>Novel species in genus Arthrobacter.</title>
        <authorList>
            <person name="Zhang G."/>
        </authorList>
    </citation>
    <scope>NUCLEOTIDE SEQUENCE [LARGE SCALE GENOMIC DNA]</scope>
    <source>
        <strain evidence="2">zg-ZUI227</strain>
    </source>
</reference>
<organism evidence="1 2">
    <name type="scientific">Arthrobacter jiangjiafuii</name>
    <dbReference type="NCBI Taxonomy" id="2817475"/>
    <lineage>
        <taxon>Bacteria</taxon>
        <taxon>Bacillati</taxon>
        <taxon>Actinomycetota</taxon>
        <taxon>Actinomycetes</taxon>
        <taxon>Micrococcales</taxon>
        <taxon>Micrococcaceae</taxon>
        <taxon>Arthrobacter</taxon>
    </lineage>
</organism>
<dbReference type="RefSeq" id="WP_210231466.1">
    <property type="nucleotide sequence ID" value="NZ_CP076022.1"/>
</dbReference>
<dbReference type="EMBL" id="CP076022">
    <property type="protein sequence ID" value="QWC10342.1"/>
    <property type="molecule type" value="Genomic_DNA"/>
</dbReference>
<evidence type="ECO:0000313" key="1">
    <source>
        <dbReference type="EMBL" id="QWC10342.1"/>
    </source>
</evidence>
<gene>
    <name evidence="1" type="ORF">KKR91_01410</name>
</gene>
<keyword evidence="2" id="KW-1185">Reference proteome</keyword>
<sequence length="230" mass="26487">MVSQRKHRALVLYMLLLASWPWLAERRDPLQGDVWIRALTTSKGLTWTASSLSRAWGDLADLGLVEKKREERLLRVVPRREDAAVPYDPPRGRTDRWNAYFVLPDSFWLDEHFAHLSLPALAMLLIVAKETNAKAETWLTYENCDEWYGLKPQTVKKGLKELQTIGLLHRRIEKLKAPLSPTGWTVRMWYSLTGDFGYEARVALRKRAAGELQSRIAKTSTKNTKEVSAR</sequence>
<dbReference type="AlphaFoldDB" id="A0A975M5L1"/>
<proteinExistence type="predicted"/>
<dbReference type="Proteomes" id="UP000676885">
    <property type="component" value="Chromosome"/>
</dbReference>
<evidence type="ECO:0000313" key="2">
    <source>
        <dbReference type="Proteomes" id="UP000676885"/>
    </source>
</evidence>